<dbReference type="Proteomes" id="UP000176952">
    <property type="component" value="Unassembled WGS sequence"/>
</dbReference>
<dbReference type="Gene3D" id="3.60.10.10">
    <property type="entry name" value="Endonuclease/exonuclease/phosphatase"/>
    <property type="match status" value="1"/>
</dbReference>
<evidence type="ECO:0000313" key="3">
    <source>
        <dbReference type="Proteomes" id="UP000176952"/>
    </source>
</evidence>
<organism evidence="2 3">
    <name type="scientific">Candidatus Kerfeldbacteria bacterium RIFCSPHIGHO2_12_FULL_48_17</name>
    <dbReference type="NCBI Taxonomy" id="1798542"/>
    <lineage>
        <taxon>Bacteria</taxon>
        <taxon>Candidatus Kerfeldiibacteriota</taxon>
    </lineage>
</organism>
<evidence type="ECO:0000259" key="1">
    <source>
        <dbReference type="Pfam" id="PF03372"/>
    </source>
</evidence>
<gene>
    <name evidence="2" type="ORF">A3F54_04730</name>
</gene>
<feature type="domain" description="Endonuclease/exonuclease/phosphatase" evidence="1">
    <location>
        <begin position="6"/>
        <end position="252"/>
    </location>
</feature>
<dbReference type="SUPFAM" id="SSF56219">
    <property type="entry name" value="DNase I-like"/>
    <property type="match status" value="1"/>
</dbReference>
<name>A0A1G2B0V6_9BACT</name>
<dbReference type="PANTHER" id="PTHR14859">
    <property type="entry name" value="CALCOFLUOR WHITE HYPERSENSITIVE PROTEIN PRECURSOR"/>
    <property type="match status" value="1"/>
</dbReference>
<dbReference type="GO" id="GO:0006506">
    <property type="term" value="P:GPI anchor biosynthetic process"/>
    <property type="evidence" value="ECO:0007669"/>
    <property type="project" value="TreeGrafter"/>
</dbReference>
<dbReference type="STRING" id="1798542.A3F54_04730"/>
<dbReference type="InterPro" id="IPR051916">
    <property type="entry name" value="GPI-anchor_lipid_remodeler"/>
</dbReference>
<dbReference type="Pfam" id="PF03372">
    <property type="entry name" value="Exo_endo_phos"/>
    <property type="match status" value="1"/>
</dbReference>
<dbReference type="PANTHER" id="PTHR14859:SF1">
    <property type="entry name" value="PGAP2-INTERACTING PROTEIN"/>
    <property type="match status" value="1"/>
</dbReference>
<dbReference type="EMBL" id="MHKD01000041">
    <property type="protein sequence ID" value="OGY81847.1"/>
    <property type="molecule type" value="Genomic_DNA"/>
</dbReference>
<comment type="caution">
    <text evidence="2">The sequence shown here is derived from an EMBL/GenBank/DDBJ whole genome shotgun (WGS) entry which is preliminary data.</text>
</comment>
<proteinExistence type="predicted"/>
<dbReference type="AlphaFoldDB" id="A0A1G2B0V6"/>
<reference evidence="2 3" key="1">
    <citation type="journal article" date="2016" name="Nat. Commun.">
        <title>Thousands of microbial genomes shed light on interconnected biogeochemical processes in an aquifer system.</title>
        <authorList>
            <person name="Anantharaman K."/>
            <person name="Brown C.T."/>
            <person name="Hug L.A."/>
            <person name="Sharon I."/>
            <person name="Castelle C.J."/>
            <person name="Probst A.J."/>
            <person name="Thomas B.C."/>
            <person name="Singh A."/>
            <person name="Wilkins M.J."/>
            <person name="Karaoz U."/>
            <person name="Brodie E.L."/>
            <person name="Williams K.H."/>
            <person name="Hubbard S.S."/>
            <person name="Banfield J.F."/>
        </authorList>
    </citation>
    <scope>NUCLEOTIDE SEQUENCE [LARGE SCALE GENOMIC DNA]</scope>
</reference>
<protein>
    <recommendedName>
        <fullName evidence="1">Endonuclease/exonuclease/phosphatase domain-containing protein</fullName>
    </recommendedName>
</protein>
<dbReference type="GO" id="GO:0016020">
    <property type="term" value="C:membrane"/>
    <property type="evidence" value="ECO:0007669"/>
    <property type="project" value="GOC"/>
</dbReference>
<sequence length="261" mass="29846">MQIHFLTINIWCGGILLRPLLRYLKETDADIINMQEVFNGYGQNPAAQPKDQTPPPEKRFRTLEIFTKELNYPYMHFAPECMRKLKEGTFEHGIATFSKYPIVSSKVTFTHGAYGEIEEKRELFSQMPRNLQHNVIDANGTKLNIFNTHGIWGEDGRDTPERITLGKTIAKHVARIEHTVLSGDFNMDPNIEATSYIEKHLESVFKNELTSTFNMKRKDSPGYATAVADMIFTSPDIHVTNKACDLVDVSDHLPLRITFEI</sequence>
<dbReference type="InterPro" id="IPR036691">
    <property type="entry name" value="Endo/exonu/phosph_ase_sf"/>
</dbReference>
<dbReference type="InterPro" id="IPR005135">
    <property type="entry name" value="Endo/exonuclease/phosphatase"/>
</dbReference>
<dbReference type="GO" id="GO:0003824">
    <property type="term" value="F:catalytic activity"/>
    <property type="evidence" value="ECO:0007669"/>
    <property type="project" value="InterPro"/>
</dbReference>
<accession>A0A1G2B0V6</accession>
<evidence type="ECO:0000313" key="2">
    <source>
        <dbReference type="EMBL" id="OGY81847.1"/>
    </source>
</evidence>